<dbReference type="SMART" id="SM01116">
    <property type="entry name" value="Cyanate_lyase"/>
    <property type="match status" value="1"/>
</dbReference>
<dbReference type="InterPro" id="IPR008076">
    <property type="entry name" value="Cyanase"/>
</dbReference>
<dbReference type="Proteomes" id="UP000054023">
    <property type="component" value="Unassembled WGS sequence"/>
</dbReference>
<dbReference type="SUPFAM" id="SSF47413">
    <property type="entry name" value="lambda repressor-like DNA-binding domains"/>
    <property type="match status" value="1"/>
</dbReference>
<evidence type="ECO:0000259" key="4">
    <source>
        <dbReference type="SMART" id="SM01116"/>
    </source>
</evidence>
<dbReference type="CDD" id="cd00559">
    <property type="entry name" value="Cyanase_C"/>
    <property type="match status" value="1"/>
</dbReference>
<dbReference type="Pfam" id="PF02560">
    <property type="entry name" value="Cyanate_lyase"/>
    <property type="match status" value="1"/>
</dbReference>
<dbReference type="GO" id="GO:0003677">
    <property type="term" value="F:DNA binding"/>
    <property type="evidence" value="ECO:0007669"/>
    <property type="project" value="InterPro"/>
</dbReference>
<dbReference type="RefSeq" id="WP_058888071.1">
    <property type="nucleotide sequence ID" value="NZ_LQBM01000002.1"/>
</dbReference>
<dbReference type="NCBIfam" id="NF002773">
    <property type="entry name" value="PRK02866.1"/>
    <property type="match status" value="1"/>
</dbReference>
<dbReference type="EC" id="4.2.1.104" evidence="3"/>
<dbReference type="SUPFAM" id="SSF55234">
    <property type="entry name" value="Cyanase C-terminal domain"/>
    <property type="match status" value="1"/>
</dbReference>
<dbReference type="STRING" id="317018.AVL63_12300"/>
<dbReference type="PANTHER" id="PTHR34186">
    <property type="entry name" value="CYANATE HYDRATASE"/>
    <property type="match status" value="1"/>
</dbReference>
<dbReference type="OrthoDB" id="9785870at2"/>
<dbReference type="InterPro" id="IPR048564">
    <property type="entry name" value="CYNS_N"/>
</dbReference>
<evidence type="ECO:0000313" key="6">
    <source>
        <dbReference type="Proteomes" id="UP000054023"/>
    </source>
</evidence>
<feature type="active site" evidence="3">
    <location>
        <position position="95"/>
    </location>
</feature>
<evidence type="ECO:0000256" key="3">
    <source>
        <dbReference type="HAMAP-Rule" id="MF_00535"/>
    </source>
</evidence>
<dbReference type="Gene3D" id="1.10.260.40">
    <property type="entry name" value="lambda repressor-like DNA-binding domains"/>
    <property type="match status" value="1"/>
</dbReference>
<dbReference type="Pfam" id="PF21291">
    <property type="entry name" value="CYNS_N"/>
    <property type="match status" value="1"/>
</dbReference>
<evidence type="ECO:0000313" key="5">
    <source>
        <dbReference type="EMBL" id="KUG59837.1"/>
    </source>
</evidence>
<organism evidence="5 6">
    <name type="scientific">Nesterenkonia jeotgali</name>
    <dbReference type="NCBI Taxonomy" id="317018"/>
    <lineage>
        <taxon>Bacteria</taxon>
        <taxon>Bacillati</taxon>
        <taxon>Actinomycetota</taxon>
        <taxon>Actinomycetes</taxon>
        <taxon>Micrococcales</taxon>
        <taxon>Micrococcaceae</taxon>
        <taxon>Nesterenkonia</taxon>
    </lineage>
</organism>
<feature type="domain" description="Cyanate lyase C-terminal" evidence="4">
    <location>
        <begin position="79"/>
        <end position="150"/>
    </location>
</feature>
<dbReference type="InterPro" id="IPR003712">
    <property type="entry name" value="Cyanate_lyase_C"/>
</dbReference>
<comment type="similarity">
    <text evidence="3">Belongs to the cyanase family.</text>
</comment>
<dbReference type="EMBL" id="LQBM01000002">
    <property type="protein sequence ID" value="KUG59837.1"/>
    <property type="molecule type" value="Genomic_DNA"/>
</dbReference>
<gene>
    <name evidence="3" type="primary">cynS</name>
    <name evidence="5" type="ORF">AVL63_12300</name>
</gene>
<dbReference type="NCBIfam" id="TIGR00673">
    <property type="entry name" value="cynS"/>
    <property type="match status" value="1"/>
</dbReference>
<comment type="caution">
    <text evidence="5">The sequence shown here is derived from an EMBL/GenBank/DDBJ whole genome shotgun (WGS) entry which is preliminary data.</text>
</comment>
<sequence length="150" mass="16842">MEPFISKRDAAEHIRIARHRAGISWAQIAEQLGVAKEWSTAALLGSHALSAQQANLVKELLDLDDAVAEALQMQPYRGPLSEDVLTDPTIYRFQEAVMVYGPTIKELIHEEFGDGIMSAINFQLNVARRTDPEGDRVVVTFDGKFLDYKW</sequence>
<dbReference type="InterPro" id="IPR010982">
    <property type="entry name" value="Lambda_DNA-bd_dom_sf"/>
</dbReference>
<dbReference type="AlphaFoldDB" id="A0A0W8IIR0"/>
<dbReference type="PIRSF" id="PIRSF001263">
    <property type="entry name" value="Cyanate_hydratas"/>
    <property type="match status" value="1"/>
</dbReference>
<feature type="active site" evidence="3">
    <location>
        <position position="118"/>
    </location>
</feature>
<dbReference type="PANTHER" id="PTHR34186:SF2">
    <property type="entry name" value="CYANATE HYDRATASE"/>
    <property type="match status" value="1"/>
</dbReference>
<evidence type="ECO:0000256" key="2">
    <source>
        <dbReference type="ARBA" id="ARBA00023239"/>
    </source>
</evidence>
<comment type="function">
    <text evidence="1 3">Catalyzes the reaction of cyanate with bicarbonate to produce ammonia and carbon dioxide.</text>
</comment>
<dbReference type="InterPro" id="IPR036581">
    <property type="entry name" value="Cyanate_lyase_C_sf"/>
</dbReference>
<evidence type="ECO:0000256" key="1">
    <source>
        <dbReference type="ARBA" id="ARBA00003561"/>
    </source>
</evidence>
<dbReference type="PRINTS" id="PR01693">
    <property type="entry name" value="CYANASE"/>
</dbReference>
<comment type="catalytic activity">
    <reaction evidence="3">
        <text>cyanate + hydrogencarbonate + 3 H(+) = NH4(+) + 2 CO2</text>
        <dbReference type="Rhea" id="RHEA:11120"/>
        <dbReference type="ChEBI" id="CHEBI:15378"/>
        <dbReference type="ChEBI" id="CHEBI:16526"/>
        <dbReference type="ChEBI" id="CHEBI:17544"/>
        <dbReference type="ChEBI" id="CHEBI:28938"/>
        <dbReference type="ChEBI" id="CHEBI:29195"/>
        <dbReference type="EC" id="4.2.1.104"/>
    </reaction>
</comment>
<protein>
    <recommendedName>
        <fullName evidence="3">Cyanate hydratase</fullName>
        <shortName evidence="3">Cyanase</shortName>
        <ecNumber evidence="3">4.2.1.104</ecNumber>
    </recommendedName>
    <alternativeName>
        <fullName evidence="3">Cyanate hydrolase</fullName>
    </alternativeName>
    <alternativeName>
        <fullName evidence="3">Cyanate lyase</fullName>
    </alternativeName>
</protein>
<dbReference type="HAMAP" id="MF_00535">
    <property type="entry name" value="Cyanate_hydrat"/>
    <property type="match status" value="1"/>
</dbReference>
<dbReference type="Gene3D" id="3.30.1160.10">
    <property type="entry name" value="Cyanate lyase, C-terminal domain"/>
    <property type="match status" value="1"/>
</dbReference>
<proteinExistence type="inferred from homology"/>
<accession>A0A0W8IIR0</accession>
<keyword evidence="2 3" id="KW-0456">Lyase</keyword>
<name>A0A0W8IIR0_9MICC</name>
<reference evidence="6" key="1">
    <citation type="submission" date="2015-12" db="EMBL/GenBank/DDBJ databases">
        <authorList>
            <person name="Nair G.R."/>
            <person name="Kaur G."/>
            <person name="Mayilraj S."/>
        </authorList>
    </citation>
    <scope>NUCLEOTIDE SEQUENCE [LARGE SCALE GENOMIC DNA]</scope>
    <source>
        <strain evidence="6">CD08_7</strain>
    </source>
</reference>
<dbReference type="GO" id="GO:0008824">
    <property type="term" value="F:cyanate hydratase activity"/>
    <property type="evidence" value="ECO:0007669"/>
    <property type="project" value="UniProtKB-UniRule"/>
</dbReference>
<feature type="active site" evidence="3">
    <location>
        <position position="92"/>
    </location>
</feature>
<keyword evidence="6" id="KW-1185">Reference proteome</keyword>